<comment type="caution">
    <text evidence="3">The sequence shown here is derived from an EMBL/GenBank/DDBJ whole genome shotgun (WGS) entry which is preliminary data.</text>
</comment>
<dbReference type="GO" id="GO:0008170">
    <property type="term" value="F:N-methyltransferase activity"/>
    <property type="evidence" value="ECO:0007669"/>
    <property type="project" value="InterPro"/>
</dbReference>
<dbReference type="InterPro" id="IPR036388">
    <property type="entry name" value="WH-like_DNA-bd_sf"/>
</dbReference>
<dbReference type="Gene3D" id="1.10.10.10">
    <property type="entry name" value="Winged helix-like DNA-binding domain superfamily/Winged helix DNA-binding domain"/>
    <property type="match status" value="1"/>
</dbReference>
<dbReference type="Pfam" id="PF02384">
    <property type="entry name" value="N6_Mtase"/>
    <property type="match status" value="1"/>
</dbReference>
<name>A0A919RM39_9ACTN</name>
<reference evidence="3" key="1">
    <citation type="submission" date="2021-01" db="EMBL/GenBank/DDBJ databases">
        <title>Whole genome shotgun sequence of Sinosporangium siamense NBRC 109515.</title>
        <authorList>
            <person name="Komaki H."/>
            <person name="Tamura T."/>
        </authorList>
    </citation>
    <scope>NUCLEOTIDE SEQUENCE</scope>
    <source>
        <strain evidence="3">NBRC 109515</strain>
    </source>
</reference>
<gene>
    <name evidence="3" type="ORF">Ssi02_65380</name>
</gene>
<proteinExistence type="predicted"/>
<dbReference type="SUPFAM" id="SSF53335">
    <property type="entry name" value="S-adenosyl-L-methionine-dependent methyltransferases"/>
    <property type="match status" value="1"/>
</dbReference>
<organism evidence="3 4">
    <name type="scientific">Sinosporangium siamense</name>
    <dbReference type="NCBI Taxonomy" id="1367973"/>
    <lineage>
        <taxon>Bacteria</taxon>
        <taxon>Bacillati</taxon>
        <taxon>Actinomycetota</taxon>
        <taxon>Actinomycetes</taxon>
        <taxon>Streptosporangiales</taxon>
        <taxon>Streptosporangiaceae</taxon>
        <taxon>Sinosporangium</taxon>
    </lineage>
</organism>
<dbReference type="InterPro" id="IPR052916">
    <property type="entry name" value="Type-I_RE_MTase_Subunit"/>
</dbReference>
<evidence type="ECO:0000256" key="1">
    <source>
        <dbReference type="SAM" id="MobiDB-lite"/>
    </source>
</evidence>
<dbReference type="Gene3D" id="3.40.50.150">
    <property type="entry name" value="Vaccinia Virus protein VP39"/>
    <property type="match status" value="1"/>
</dbReference>
<accession>A0A919RM39</accession>
<dbReference type="GO" id="GO:0003677">
    <property type="term" value="F:DNA binding"/>
    <property type="evidence" value="ECO:0007669"/>
    <property type="project" value="InterPro"/>
</dbReference>
<keyword evidence="3" id="KW-0489">Methyltransferase</keyword>
<keyword evidence="3" id="KW-0808">Transferase</keyword>
<dbReference type="EMBL" id="BOOW01000043">
    <property type="protein sequence ID" value="GII96307.1"/>
    <property type="molecule type" value="Genomic_DNA"/>
</dbReference>
<dbReference type="InterPro" id="IPR003356">
    <property type="entry name" value="DNA_methylase_A-5"/>
</dbReference>
<dbReference type="GO" id="GO:0032259">
    <property type="term" value="P:methylation"/>
    <property type="evidence" value="ECO:0007669"/>
    <property type="project" value="UniProtKB-KW"/>
</dbReference>
<feature type="domain" description="DNA methylase adenine-specific" evidence="2">
    <location>
        <begin position="166"/>
        <end position="361"/>
    </location>
</feature>
<dbReference type="AlphaFoldDB" id="A0A919RM39"/>
<feature type="region of interest" description="Disordered" evidence="1">
    <location>
        <begin position="83"/>
        <end position="106"/>
    </location>
</feature>
<keyword evidence="4" id="KW-1185">Reference proteome</keyword>
<feature type="compositionally biased region" description="Polar residues" evidence="1">
    <location>
        <begin position="90"/>
        <end position="101"/>
    </location>
</feature>
<evidence type="ECO:0000313" key="3">
    <source>
        <dbReference type="EMBL" id="GII96307.1"/>
    </source>
</evidence>
<sequence length="614" mass="66632">MQMLTSAHSLIVSASVALYGCRMGLGEHDEVTAAAIARLAGVSRAAVANWRKRYPEFPKPVGGSGHSPTFSLAEVEEWLKATGKGDQLATAGQTETGTQRVDNPDQFPSDLPYAWERCSLDRLQEPERGVADLTSGELLARVMASLLPHSTASAGPSSGWEADVPVVLDPACSEATLLLAVADRFGTEVRLAGQEIQLTATETAVQRLSENPLGTLYEIHTGDSLLENQFSGYLGAVAAVVCEPPFDQPQWPSAELATDPRWDFGTPAPRDGELAWVQHCYAHLRPRGVAVVAVTPRTCLQPSGQQIRAALVRSGVLRDVIALPKGMGSAPDTDVYLWVLQRPYGPPDHREVRMVDLSRLGDAADVPYEFAAWERLFGEADPTVSRAVPRLELLDGETNLLPSRYVTPWAEASTDDFAHVTDRLHTLYLQAVQGLPRFAAPTAPTHHSHVTLGELERAGVLTVRARDDTPRAGDVLLRTLGRPPIVATGTAADDTGIAQIVEIDPARLDAYFLASFLRADAGALPAANTLGALNRDDLRRCRVPRLPLAEQQRYGYAFRHLQELQEVLAALERVSTHVIEQTVYGLIAGVLAPEYTLMKNTDDTPAADEEKRKL</sequence>
<evidence type="ECO:0000313" key="4">
    <source>
        <dbReference type="Proteomes" id="UP000606172"/>
    </source>
</evidence>
<evidence type="ECO:0000259" key="2">
    <source>
        <dbReference type="Pfam" id="PF02384"/>
    </source>
</evidence>
<dbReference type="InterPro" id="IPR029063">
    <property type="entry name" value="SAM-dependent_MTases_sf"/>
</dbReference>
<dbReference type="PANTHER" id="PTHR42998">
    <property type="entry name" value="TYPE I RESTRICTION ENZYME HINDVIIP M PROTEIN-RELATED"/>
    <property type="match status" value="1"/>
</dbReference>
<dbReference type="Proteomes" id="UP000606172">
    <property type="component" value="Unassembled WGS sequence"/>
</dbReference>
<dbReference type="PANTHER" id="PTHR42998:SF1">
    <property type="entry name" value="TYPE I RESTRICTION ENZYME HINDI METHYLASE SUBUNIT"/>
    <property type="match status" value="1"/>
</dbReference>
<protein>
    <submittedName>
        <fullName evidence="3">SAM-dependent methyltransferase</fullName>
    </submittedName>
</protein>